<evidence type="ECO:0000313" key="2">
    <source>
        <dbReference type="EMBL" id="BBO70800.1"/>
    </source>
</evidence>
<evidence type="ECO:0008006" key="4">
    <source>
        <dbReference type="Google" id="ProtNLM"/>
    </source>
</evidence>
<accession>A0A5K7YR12</accession>
<feature type="compositionally biased region" description="Basic and acidic residues" evidence="1">
    <location>
        <begin position="72"/>
        <end position="83"/>
    </location>
</feature>
<name>A0A5K7YR12_9BACT</name>
<evidence type="ECO:0000313" key="3">
    <source>
        <dbReference type="Proteomes" id="UP000427906"/>
    </source>
</evidence>
<dbReference type="Proteomes" id="UP000427906">
    <property type="component" value="Chromosome"/>
</dbReference>
<dbReference type="Pfam" id="PF13646">
    <property type="entry name" value="HEAT_2"/>
    <property type="match status" value="1"/>
</dbReference>
<proteinExistence type="predicted"/>
<feature type="region of interest" description="Disordered" evidence="1">
    <location>
        <begin position="34"/>
        <end position="90"/>
    </location>
</feature>
<dbReference type="InterPro" id="IPR011989">
    <property type="entry name" value="ARM-like"/>
</dbReference>
<dbReference type="Gene3D" id="1.25.10.10">
    <property type="entry name" value="Leucine-rich Repeat Variant"/>
    <property type="match status" value="2"/>
</dbReference>
<dbReference type="EMBL" id="AP021874">
    <property type="protein sequence ID" value="BBO70800.1"/>
    <property type="molecule type" value="Genomic_DNA"/>
</dbReference>
<protein>
    <recommendedName>
        <fullName evidence="4">PBS lyase</fullName>
    </recommendedName>
</protein>
<sequence>MSDKKTLKFGVFAVLSICLLLGVGLWAHNQSSQNNEQSAASSDASPAQGADRQTAETKEPPAVVKPSMAKTAKGDQHGSHTRDTGPAAEDTTAAGIETILSLRKQATEESVARLATFLDGDDPALLSEAIDALGTIALGDDELKEEIFRILAEKARDPDFNQKGSALVTAAMIGDEEKLLPLIAEFIAEPYEESKAMAARALSFAATPESVSLLDDIVKTSQDPKTQKNALAILSTIDTPEAFQILAQSLDAPAEETQAAGVWALSRQNDPRQNELLANALLEGKLSGAALAVLAQSPAASEIYGSTLQNEAIPKEDKINMLSILATNTVNASGSVRSSVAASVLPLLDSSDPEIQKAAIDTLKDVGAKENLAEALEPKLHSSDILVQEAALYAFAQYATPDTYKPLKELWYSEDEKIRRTAFFFSSIFVDESDLADLQKATEHEDQFISQQAEISIKFINQRIPQS</sequence>
<dbReference type="SUPFAM" id="SSF48371">
    <property type="entry name" value="ARM repeat"/>
    <property type="match status" value="1"/>
</dbReference>
<dbReference type="InterPro" id="IPR016024">
    <property type="entry name" value="ARM-type_fold"/>
</dbReference>
<reference evidence="2 3" key="1">
    <citation type="submission" date="2019-11" db="EMBL/GenBank/DDBJ databases">
        <title>Comparative genomics of hydrocarbon-degrading Desulfosarcina strains.</title>
        <authorList>
            <person name="Watanabe M."/>
            <person name="Kojima H."/>
            <person name="Fukui M."/>
        </authorList>
    </citation>
    <scope>NUCLEOTIDE SEQUENCE [LARGE SCALE GENOMIC DNA]</scope>
    <source>
        <strain evidence="2 3">PL12</strain>
    </source>
</reference>
<dbReference type="RefSeq" id="WP_155318720.1">
    <property type="nucleotide sequence ID" value="NZ_AP021874.1"/>
</dbReference>
<organism evidence="2 3">
    <name type="scientific">Desulfosarcina alkanivorans</name>
    <dbReference type="NCBI Taxonomy" id="571177"/>
    <lineage>
        <taxon>Bacteria</taxon>
        <taxon>Pseudomonadati</taxon>
        <taxon>Thermodesulfobacteriota</taxon>
        <taxon>Desulfobacteria</taxon>
        <taxon>Desulfobacterales</taxon>
        <taxon>Desulfosarcinaceae</taxon>
        <taxon>Desulfosarcina</taxon>
    </lineage>
</organism>
<keyword evidence="3" id="KW-1185">Reference proteome</keyword>
<evidence type="ECO:0000256" key="1">
    <source>
        <dbReference type="SAM" id="MobiDB-lite"/>
    </source>
</evidence>
<gene>
    <name evidence="2" type="ORF">DSCA_47300</name>
</gene>
<dbReference type="AlphaFoldDB" id="A0A5K7YR12"/>
<dbReference type="KEGG" id="dalk:DSCA_47300"/>
<feature type="compositionally biased region" description="Low complexity" evidence="1">
    <location>
        <begin position="34"/>
        <end position="47"/>
    </location>
</feature>